<dbReference type="EMBL" id="JABFOF010000005">
    <property type="protein sequence ID" value="KAG2396462.1"/>
    <property type="molecule type" value="Genomic_DNA"/>
</dbReference>
<proteinExistence type="predicted"/>
<dbReference type="AlphaFoldDB" id="A0A8T0KCB5"/>
<reference evidence="1 2" key="1">
    <citation type="submission" date="2020-05" db="EMBL/GenBank/DDBJ databases">
        <title>Vigna angularis (adzuki bean) Var. LongXiaoDou No. 4 denovo assembly.</title>
        <authorList>
            <person name="Xiang H."/>
        </authorList>
    </citation>
    <scope>NUCLEOTIDE SEQUENCE [LARGE SCALE GENOMIC DNA]</scope>
    <source>
        <tissue evidence="1">Leaf</tissue>
    </source>
</reference>
<evidence type="ECO:0000313" key="1">
    <source>
        <dbReference type="EMBL" id="KAG2396462.1"/>
    </source>
</evidence>
<sequence>MRNRIRFPSSIFDSQEVYSGSSGCIRLRATVLGTLQRESVSRRRQQDFSEAIGVAADDSSELGKARWLPLEAGVGRGELRSMAWQRPGGGDARKKW</sequence>
<organism evidence="1 2">
    <name type="scientific">Phaseolus angularis</name>
    <name type="common">Azuki bean</name>
    <name type="synonym">Vigna angularis</name>
    <dbReference type="NCBI Taxonomy" id="3914"/>
    <lineage>
        <taxon>Eukaryota</taxon>
        <taxon>Viridiplantae</taxon>
        <taxon>Streptophyta</taxon>
        <taxon>Embryophyta</taxon>
        <taxon>Tracheophyta</taxon>
        <taxon>Spermatophyta</taxon>
        <taxon>Magnoliopsida</taxon>
        <taxon>eudicotyledons</taxon>
        <taxon>Gunneridae</taxon>
        <taxon>Pentapetalae</taxon>
        <taxon>rosids</taxon>
        <taxon>fabids</taxon>
        <taxon>Fabales</taxon>
        <taxon>Fabaceae</taxon>
        <taxon>Papilionoideae</taxon>
        <taxon>50 kb inversion clade</taxon>
        <taxon>NPAAA clade</taxon>
        <taxon>indigoferoid/millettioid clade</taxon>
        <taxon>Phaseoleae</taxon>
        <taxon>Vigna</taxon>
    </lineage>
</organism>
<comment type="caution">
    <text evidence="1">The sequence shown here is derived from an EMBL/GenBank/DDBJ whole genome shotgun (WGS) entry which is preliminary data.</text>
</comment>
<evidence type="ECO:0000313" key="2">
    <source>
        <dbReference type="Proteomes" id="UP000743370"/>
    </source>
</evidence>
<protein>
    <submittedName>
        <fullName evidence="1">Uncharacterized protein</fullName>
    </submittedName>
</protein>
<accession>A0A8T0KCB5</accession>
<name>A0A8T0KCB5_PHAAN</name>
<dbReference type="Proteomes" id="UP000743370">
    <property type="component" value="Unassembled WGS sequence"/>
</dbReference>
<gene>
    <name evidence="1" type="ORF">HKW66_Vig0227370</name>
</gene>